<keyword evidence="5" id="KW-0498">Mitosis</keyword>
<dbReference type="Gene3D" id="1.25.10.10">
    <property type="entry name" value="Leucine-rich Repeat Variant"/>
    <property type="match status" value="1"/>
</dbReference>
<comment type="similarity">
    <text evidence="2">Belongs to the CLASP family.</text>
</comment>
<keyword evidence="3" id="KW-0132">Cell division</keyword>
<dbReference type="GO" id="GO:0051301">
    <property type="term" value="P:cell division"/>
    <property type="evidence" value="ECO:0007669"/>
    <property type="project" value="UniProtKB-KW"/>
</dbReference>
<dbReference type="SUPFAM" id="SSF48371">
    <property type="entry name" value="ARM repeat"/>
    <property type="match status" value="1"/>
</dbReference>
<dbReference type="GO" id="GO:0005881">
    <property type="term" value="C:cytoplasmic microtubule"/>
    <property type="evidence" value="ECO:0007669"/>
    <property type="project" value="TreeGrafter"/>
</dbReference>
<proteinExistence type="inferred from homology"/>
<dbReference type="GO" id="GO:0005819">
    <property type="term" value="C:spindle"/>
    <property type="evidence" value="ECO:0007669"/>
    <property type="project" value="UniProtKB-SubCell"/>
</dbReference>
<evidence type="ECO:0000256" key="5">
    <source>
        <dbReference type="ARBA" id="ARBA00022776"/>
    </source>
</evidence>
<dbReference type="AlphaFoldDB" id="A0A9P7BTZ2"/>
<dbReference type="GO" id="GO:0000278">
    <property type="term" value="P:mitotic cell cycle"/>
    <property type="evidence" value="ECO:0007669"/>
    <property type="project" value="UniProtKB-ARBA"/>
</dbReference>
<keyword evidence="5" id="KW-0131">Cell cycle</keyword>
<sequence>MSYRNDTYPKDTIRISSKFELDREMKRIKRVLLKKKMTDENWDDFNKAIENINTWCMEDRVYEYQGFIDYIKELKEIIIASLTSERTILSATAVDLLITLAKCLNTKFDPINEMILPTIRHLFGRSNKVHVSRTVSGYKQIIRYAHLPRTIPKFCSVLSASHQRQDPARVYLAECLETLIHVNTSEKVIRYQKEIESAIKVIAVDATPDVRRQARACFEIYRQLFPEQTEAFVVGLSKDIKKYLAINDQSKPVTSLVTKATPSSQQQSIRQSMQLMPPPPPPTIKKYQPVANYKDRVLKLFEENKEKDLSNIITFRNGKPYFRRPLLLKKKNNIQLKGRIRK</sequence>
<dbReference type="Pfam" id="PF12348">
    <property type="entry name" value="CLASP_N"/>
    <property type="match status" value="1"/>
</dbReference>
<keyword evidence="8" id="KW-1185">Reference proteome</keyword>
<comment type="subcellular location">
    <subcellularLocation>
        <location evidence="1">Cytoplasm</location>
        <location evidence="1">Cytoskeleton</location>
        <location evidence="1">Spindle</location>
    </subcellularLocation>
</comment>
<dbReference type="InterPro" id="IPR024395">
    <property type="entry name" value="CLASP_N_dom"/>
</dbReference>
<evidence type="ECO:0000313" key="8">
    <source>
        <dbReference type="Proteomes" id="UP000716291"/>
    </source>
</evidence>
<dbReference type="OrthoDB" id="46159at2759"/>
<dbReference type="InterPro" id="IPR011989">
    <property type="entry name" value="ARM-like"/>
</dbReference>
<dbReference type="GO" id="GO:0000226">
    <property type="term" value="P:microtubule cytoskeleton organization"/>
    <property type="evidence" value="ECO:0007669"/>
    <property type="project" value="TreeGrafter"/>
</dbReference>
<evidence type="ECO:0000256" key="4">
    <source>
        <dbReference type="ARBA" id="ARBA00022701"/>
    </source>
</evidence>
<evidence type="ECO:0000256" key="3">
    <source>
        <dbReference type="ARBA" id="ARBA00022618"/>
    </source>
</evidence>
<reference evidence="7" key="1">
    <citation type="journal article" date="2020" name="Microb. Genom.">
        <title>Genetic diversity of clinical and environmental Mucorales isolates obtained from an investigation of mucormycosis cases among solid organ transplant recipients.</title>
        <authorList>
            <person name="Nguyen M.H."/>
            <person name="Kaul D."/>
            <person name="Muto C."/>
            <person name="Cheng S.J."/>
            <person name="Richter R.A."/>
            <person name="Bruno V.M."/>
            <person name="Liu G."/>
            <person name="Beyhan S."/>
            <person name="Sundermann A.J."/>
            <person name="Mounaud S."/>
            <person name="Pasculle A.W."/>
            <person name="Nierman W.C."/>
            <person name="Driscoll E."/>
            <person name="Cumbie R."/>
            <person name="Clancy C.J."/>
            <person name="Dupont C.L."/>
        </authorList>
    </citation>
    <scope>NUCLEOTIDE SEQUENCE</scope>
    <source>
        <strain evidence="7">GL11</strain>
    </source>
</reference>
<dbReference type="GO" id="GO:0008017">
    <property type="term" value="F:microtubule binding"/>
    <property type="evidence" value="ECO:0007669"/>
    <property type="project" value="TreeGrafter"/>
</dbReference>
<gene>
    <name evidence="7" type="ORF">G6F64_004501</name>
</gene>
<dbReference type="PANTHER" id="PTHR21567:SF9">
    <property type="entry name" value="CLIP-ASSOCIATING PROTEIN"/>
    <property type="match status" value="1"/>
</dbReference>
<evidence type="ECO:0000313" key="7">
    <source>
        <dbReference type="EMBL" id="KAG1310520.1"/>
    </source>
</evidence>
<dbReference type="Proteomes" id="UP000716291">
    <property type="component" value="Unassembled WGS sequence"/>
</dbReference>
<keyword evidence="4" id="KW-0493">Microtubule</keyword>
<evidence type="ECO:0000256" key="2">
    <source>
        <dbReference type="ARBA" id="ARBA00009549"/>
    </source>
</evidence>
<organism evidence="7 8">
    <name type="scientific">Rhizopus oryzae</name>
    <name type="common">Mucormycosis agent</name>
    <name type="synonym">Rhizopus arrhizus var. delemar</name>
    <dbReference type="NCBI Taxonomy" id="64495"/>
    <lineage>
        <taxon>Eukaryota</taxon>
        <taxon>Fungi</taxon>
        <taxon>Fungi incertae sedis</taxon>
        <taxon>Mucoromycota</taxon>
        <taxon>Mucoromycotina</taxon>
        <taxon>Mucoromycetes</taxon>
        <taxon>Mucorales</taxon>
        <taxon>Mucorineae</taxon>
        <taxon>Rhizopodaceae</taxon>
        <taxon>Rhizopus</taxon>
    </lineage>
</organism>
<feature type="domain" description="CLASP N-terminal" evidence="6">
    <location>
        <begin position="22"/>
        <end position="244"/>
    </location>
</feature>
<evidence type="ECO:0000259" key="6">
    <source>
        <dbReference type="Pfam" id="PF12348"/>
    </source>
</evidence>
<dbReference type="EMBL" id="JAANQT010000497">
    <property type="protein sequence ID" value="KAG1310520.1"/>
    <property type="molecule type" value="Genomic_DNA"/>
</dbReference>
<dbReference type="PANTHER" id="PTHR21567">
    <property type="entry name" value="CLASP"/>
    <property type="match status" value="1"/>
</dbReference>
<dbReference type="InterPro" id="IPR016024">
    <property type="entry name" value="ARM-type_fold"/>
</dbReference>
<name>A0A9P7BTZ2_RHIOR</name>
<comment type="caution">
    <text evidence="7">The sequence shown here is derived from an EMBL/GenBank/DDBJ whole genome shotgun (WGS) entry which is preliminary data.</text>
</comment>
<evidence type="ECO:0000256" key="1">
    <source>
        <dbReference type="ARBA" id="ARBA00004186"/>
    </source>
</evidence>
<accession>A0A9P7BTZ2</accession>
<protein>
    <recommendedName>
        <fullName evidence="6">CLASP N-terminal domain-containing protein</fullName>
    </recommendedName>
</protein>